<evidence type="ECO:0008006" key="3">
    <source>
        <dbReference type="Google" id="ProtNLM"/>
    </source>
</evidence>
<evidence type="ECO:0000313" key="1">
    <source>
        <dbReference type="EMBL" id="MBT1157617.1"/>
    </source>
</evidence>
<reference evidence="1" key="1">
    <citation type="journal article" date="2021" name="Microorganisms">
        <title>Phylogenomic Reconstruction and Metabolic Potential of the Genus Aminobacter.</title>
        <authorList>
            <person name="Artuso I."/>
            <person name="Turrini P."/>
            <person name="Pirolo M."/>
            <person name="Lugli G.A."/>
            <person name="Ventura M."/>
            <person name="Visca P."/>
        </authorList>
    </citation>
    <scope>NUCLEOTIDE SEQUENCE</scope>
    <source>
        <strain evidence="1">LMG 26462</strain>
    </source>
</reference>
<protein>
    <recommendedName>
        <fullName evidence="3">HNH endonuclease</fullName>
    </recommendedName>
</protein>
<comment type="caution">
    <text evidence="1">The sequence shown here is derived from an EMBL/GenBank/DDBJ whole genome shotgun (WGS) entry which is preliminary data.</text>
</comment>
<name>A0A9X1AD66_9HYPH</name>
<proteinExistence type="predicted"/>
<accession>A0A9X1AD66</accession>
<organism evidence="1 2">
    <name type="scientific">Aminobacter anthyllidis</name>
    <dbReference type="NCBI Taxonomy" id="1035067"/>
    <lineage>
        <taxon>Bacteria</taxon>
        <taxon>Pseudomonadati</taxon>
        <taxon>Pseudomonadota</taxon>
        <taxon>Alphaproteobacteria</taxon>
        <taxon>Hyphomicrobiales</taxon>
        <taxon>Phyllobacteriaceae</taxon>
        <taxon>Aminobacter</taxon>
    </lineage>
</organism>
<reference evidence="1" key="2">
    <citation type="submission" date="2021-03" db="EMBL/GenBank/DDBJ databases">
        <authorList>
            <person name="Artuso I."/>
            <person name="Turrini P."/>
            <person name="Pirolo M."/>
            <person name="Lugli G.A."/>
            <person name="Ventura M."/>
            <person name="Visca P."/>
        </authorList>
    </citation>
    <scope>NUCLEOTIDE SEQUENCE</scope>
    <source>
        <strain evidence="1">LMG 26462</strain>
    </source>
</reference>
<dbReference type="Proteomes" id="UP001138921">
    <property type="component" value="Unassembled WGS sequence"/>
</dbReference>
<dbReference type="AlphaFoldDB" id="A0A9X1AD66"/>
<keyword evidence="2" id="KW-1185">Reference proteome</keyword>
<sequence length="151" mass="16735">MDLKQLEKLHQAATGLLGDWWQDDRRNWCAYCGIPMLKRAPQGAPQPPTLATRDHVIPKAHHGGLLTIPSCKACNAAKGTMSVPEYLESENFKIRRQNKHKHQWPEYALWAVAGIAALKRASVLASTNALPRLKTAADRASAPNPTANRIR</sequence>
<gene>
    <name evidence="1" type="ORF">J1C56_18650</name>
</gene>
<evidence type="ECO:0000313" key="2">
    <source>
        <dbReference type="Proteomes" id="UP001138921"/>
    </source>
</evidence>
<dbReference type="Gene3D" id="1.10.30.50">
    <property type="match status" value="1"/>
</dbReference>
<dbReference type="EMBL" id="JAFLWW010000005">
    <property type="protein sequence ID" value="MBT1157617.1"/>
    <property type="molecule type" value="Genomic_DNA"/>
</dbReference>
<dbReference type="RefSeq" id="WP_214391553.1">
    <property type="nucleotide sequence ID" value="NZ_JAFLWW010000005.1"/>
</dbReference>